<comment type="catalytic activity">
    <reaction evidence="8">
        <text>beta-nicotinamide D-ribonucleotide + ATP + H(+) = diphosphate + NAD(+)</text>
        <dbReference type="Rhea" id="RHEA:21360"/>
        <dbReference type="ChEBI" id="CHEBI:14649"/>
        <dbReference type="ChEBI" id="CHEBI:15378"/>
        <dbReference type="ChEBI" id="CHEBI:30616"/>
        <dbReference type="ChEBI" id="CHEBI:33019"/>
        <dbReference type="ChEBI" id="CHEBI:57540"/>
        <dbReference type="EC" id="2.7.7.1"/>
    </reaction>
</comment>
<keyword evidence="8" id="KW-0963">Cytoplasm</keyword>
<protein>
    <recommendedName>
        <fullName evidence="8 9">Nicotinamide-nucleotide adenylyltransferase</fullName>
        <ecNumber evidence="8 9">2.7.7.1</ecNumber>
    </recommendedName>
    <alternativeName>
        <fullName evidence="8">NAD(+) diphosphorylase</fullName>
    </alternativeName>
    <alternativeName>
        <fullName evidence="8">NAD(+) pyrophosphorylase</fullName>
    </alternativeName>
    <alternativeName>
        <fullName evidence="8">NMN adenylyltransferase</fullName>
    </alternativeName>
</protein>
<dbReference type="InterPro" id="IPR006418">
    <property type="entry name" value="NMN_Atrans_arc"/>
</dbReference>
<dbReference type="HAMAP" id="MF_00243">
    <property type="entry name" value="NMN_adenylyltr"/>
    <property type="match status" value="1"/>
</dbReference>
<comment type="similarity">
    <text evidence="1 8">Belongs to the archaeal NMN adenylyltransferase family.</text>
</comment>
<comment type="pathway">
    <text evidence="8">Cofactor biosynthesis; NAD(+) biosynthesis; NAD(+) from nicotinamide D-ribonucleotide: step 1/1.</text>
</comment>
<dbReference type="GO" id="GO:0009435">
    <property type="term" value="P:NAD+ biosynthetic process"/>
    <property type="evidence" value="ECO:0007669"/>
    <property type="project" value="UniProtKB-UniRule"/>
</dbReference>
<dbReference type="UniPathway" id="UPA00253">
    <property type="reaction ID" value="UER00600"/>
</dbReference>
<dbReference type="EMBL" id="DUIH01000021">
    <property type="protein sequence ID" value="HIH70145.1"/>
    <property type="molecule type" value="Genomic_DNA"/>
</dbReference>
<comment type="caution">
    <text evidence="11">The sequence shown here is derived from an EMBL/GenBank/DDBJ whole genome shotgun (WGS) entry which is preliminary data.</text>
</comment>
<dbReference type="GO" id="GO:0005524">
    <property type="term" value="F:ATP binding"/>
    <property type="evidence" value="ECO:0007669"/>
    <property type="project" value="UniProtKB-KW"/>
</dbReference>
<organism evidence="11 12">
    <name type="scientific">Methermicoccus shengliensis</name>
    <dbReference type="NCBI Taxonomy" id="660064"/>
    <lineage>
        <taxon>Archaea</taxon>
        <taxon>Methanobacteriati</taxon>
        <taxon>Methanobacteriota</taxon>
        <taxon>Stenosarchaea group</taxon>
        <taxon>Methanomicrobia</taxon>
        <taxon>Methanosarcinales</taxon>
        <taxon>Methermicoccaceae</taxon>
        <taxon>Methermicoccus</taxon>
    </lineage>
</organism>
<dbReference type="InterPro" id="IPR004821">
    <property type="entry name" value="Cyt_trans-like"/>
</dbReference>
<dbReference type="NCBIfam" id="NF002243">
    <property type="entry name" value="PRK01153.1"/>
    <property type="match status" value="1"/>
</dbReference>
<reference evidence="11" key="1">
    <citation type="journal article" date="2020" name="bioRxiv">
        <title>A rank-normalized archaeal taxonomy based on genome phylogeny resolves widespread incomplete and uneven classifications.</title>
        <authorList>
            <person name="Rinke C."/>
            <person name="Chuvochina M."/>
            <person name="Mussig A.J."/>
            <person name="Chaumeil P.-A."/>
            <person name="Waite D.W."/>
            <person name="Whitman W.B."/>
            <person name="Parks D.H."/>
            <person name="Hugenholtz P."/>
        </authorList>
    </citation>
    <scope>NUCLEOTIDE SEQUENCE</scope>
    <source>
        <strain evidence="11">UBA12518</strain>
    </source>
</reference>
<evidence type="ECO:0000256" key="3">
    <source>
        <dbReference type="ARBA" id="ARBA00022679"/>
    </source>
</evidence>
<keyword evidence="7 8" id="KW-0520">NAD</keyword>
<dbReference type="PANTHER" id="PTHR21342">
    <property type="entry name" value="PHOSPHOPANTETHEINE ADENYLYLTRANSFERASE"/>
    <property type="match status" value="1"/>
</dbReference>
<evidence type="ECO:0000256" key="5">
    <source>
        <dbReference type="ARBA" id="ARBA00022741"/>
    </source>
</evidence>
<comment type="subcellular location">
    <subcellularLocation>
        <location evidence="8">Cytoplasm</location>
    </subcellularLocation>
</comment>
<dbReference type="RefSeq" id="WP_042684848.1">
    <property type="nucleotide sequence ID" value="NZ_DUIH01000021.1"/>
</dbReference>
<name>A0A832W0G5_9EURY</name>
<keyword evidence="5 8" id="KW-0547">Nucleotide-binding</keyword>
<gene>
    <name evidence="11" type="ORF">HA299_06010</name>
</gene>
<accession>A0A832W0G5</accession>
<feature type="domain" description="Cytidyltransferase-like" evidence="10">
    <location>
        <begin position="7"/>
        <end position="135"/>
    </location>
</feature>
<dbReference type="Gene3D" id="3.40.50.620">
    <property type="entry name" value="HUPs"/>
    <property type="match status" value="1"/>
</dbReference>
<evidence type="ECO:0000256" key="9">
    <source>
        <dbReference type="NCBIfam" id="TIGR01527"/>
    </source>
</evidence>
<dbReference type="EC" id="2.7.7.1" evidence="8 9"/>
<dbReference type="SUPFAM" id="SSF52374">
    <property type="entry name" value="Nucleotidylyl transferase"/>
    <property type="match status" value="1"/>
</dbReference>
<evidence type="ECO:0000256" key="8">
    <source>
        <dbReference type="HAMAP-Rule" id="MF_00243"/>
    </source>
</evidence>
<dbReference type="GO" id="GO:0000309">
    <property type="term" value="F:nicotinamide-nucleotide adenylyltransferase activity"/>
    <property type="evidence" value="ECO:0007669"/>
    <property type="project" value="UniProtKB-UniRule"/>
</dbReference>
<proteinExistence type="inferred from homology"/>
<keyword evidence="4 8" id="KW-0548">Nucleotidyltransferase</keyword>
<dbReference type="AlphaFoldDB" id="A0A832W0G5"/>
<dbReference type="InterPro" id="IPR014729">
    <property type="entry name" value="Rossmann-like_a/b/a_fold"/>
</dbReference>
<keyword evidence="6 8" id="KW-0067">ATP-binding</keyword>
<keyword evidence="2 8" id="KW-0662">Pyridine nucleotide biosynthesis</keyword>
<evidence type="ECO:0000259" key="10">
    <source>
        <dbReference type="Pfam" id="PF01467"/>
    </source>
</evidence>
<dbReference type="GO" id="GO:0005737">
    <property type="term" value="C:cytoplasm"/>
    <property type="evidence" value="ECO:0007669"/>
    <property type="project" value="UniProtKB-SubCell"/>
</dbReference>
<dbReference type="NCBIfam" id="TIGR00125">
    <property type="entry name" value="cyt_tran_rel"/>
    <property type="match status" value="1"/>
</dbReference>
<evidence type="ECO:0000256" key="2">
    <source>
        <dbReference type="ARBA" id="ARBA00022642"/>
    </source>
</evidence>
<evidence type="ECO:0000256" key="4">
    <source>
        <dbReference type="ARBA" id="ARBA00022695"/>
    </source>
</evidence>
<dbReference type="CDD" id="cd02166">
    <property type="entry name" value="NMNAT_Archaea"/>
    <property type="match status" value="1"/>
</dbReference>
<evidence type="ECO:0000256" key="1">
    <source>
        <dbReference type="ARBA" id="ARBA00010124"/>
    </source>
</evidence>
<dbReference type="Pfam" id="PF01467">
    <property type="entry name" value="CTP_transf_like"/>
    <property type="match status" value="1"/>
</dbReference>
<dbReference type="PANTHER" id="PTHR21342:SF0">
    <property type="entry name" value="BIFUNCTIONAL NMN ADENYLYLTRANSFERASE_NUDIX HYDROLASE"/>
    <property type="match status" value="1"/>
</dbReference>
<evidence type="ECO:0000313" key="11">
    <source>
        <dbReference type="EMBL" id="HIH70145.1"/>
    </source>
</evidence>
<dbReference type="NCBIfam" id="TIGR01527">
    <property type="entry name" value="arch_NMN_Atrans"/>
    <property type="match status" value="1"/>
</dbReference>
<keyword evidence="3 8" id="KW-0808">Transferase</keyword>
<dbReference type="Proteomes" id="UP000600363">
    <property type="component" value="Unassembled WGS sequence"/>
</dbReference>
<evidence type="ECO:0000313" key="12">
    <source>
        <dbReference type="Proteomes" id="UP000600363"/>
    </source>
</evidence>
<evidence type="ECO:0000256" key="7">
    <source>
        <dbReference type="ARBA" id="ARBA00023027"/>
    </source>
</evidence>
<evidence type="ECO:0000256" key="6">
    <source>
        <dbReference type="ARBA" id="ARBA00022840"/>
    </source>
</evidence>
<sequence length="174" mass="19672">MDTERAFYIGRFQPYHMGHHTVIGALSSEVDELIIGVGSAQRSHTVDDPFTAGERVMMISKALSEFSIPFYVIPIEDVEYNSLWTAHVRARVPTFSVVYSNNPLVGRLFEEAGIEVRALPMFRRDVYSGTEIRKRMLEGDSWEELVPACVAKLIHEIDGVGRIRRLAQTDTSMP</sequence>